<comment type="caution">
    <text evidence="2">The sequence shown here is derived from an EMBL/GenBank/DDBJ whole genome shotgun (WGS) entry which is preliminary data.</text>
</comment>
<gene>
    <name evidence="2" type="ORF">PCOR1329_LOCUS66643</name>
</gene>
<reference evidence="2" key="1">
    <citation type="submission" date="2023-10" db="EMBL/GenBank/DDBJ databases">
        <authorList>
            <person name="Chen Y."/>
            <person name="Shah S."/>
            <person name="Dougan E. K."/>
            <person name="Thang M."/>
            <person name="Chan C."/>
        </authorList>
    </citation>
    <scope>NUCLEOTIDE SEQUENCE [LARGE SCALE GENOMIC DNA]</scope>
</reference>
<dbReference type="EMBL" id="CAUYUJ010018598">
    <property type="protein sequence ID" value="CAK0884862.1"/>
    <property type="molecule type" value="Genomic_DNA"/>
</dbReference>
<proteinExistence type="predicted"/>
<organism evidence="2 3">
    <name type="scientific">Prorocentrum cordatum</name>
    <dbReference type="NCBI Taxonomy" id="2364126"/>
    <lineage>
        <taxon>Eukaryota</taxon>
        <taxon>Sar</taxon>
        <taxon>Alveolata</taxon>
        <taxon>Dinophyceae</taxon>
        <taxon>Prorocentrales</taxon>
        <taxon>Prorocentraceae</taxon>
        <taxon>Prorocentrum</taxon>
    </lineage>
</organism>
<dbReference type="Proteomes" id="UP001189429">
    <property type="component" value="Unassembled WGS sequence"/>
</dbReference>
<name>A0ABN9WEP7_9DINO</name>
<accession>A0ABN9WEP7</accession>
<evidence type="ECO:0000313" key="2">
    <source>
        <dbReference type="EMBL" id="CAK0884862.1"/>
    </source>
</evidence>
<evidence type="ECO:0000256" key="1">
    <source>
        <dbReference type="SAM" id="MobiDB-lite"/>
    </source>
</evidence>
<evidence type="ECO:0000313" key="3">
    <source>
        <dbReference type="Proteomes" id="UP001189429"/>
    </source>
</evidence>
<feature type="region of interest" description="Disordered" evidence="1">
    <location>
        <begin position="115"/>
        <end position="139"/>
    </location>
</feature>
<sequence length="182" mass="19943">MTLQRSIPRAAFPPTPPAAFSEHRGGSPCADAMPSRQACASAVVTRTSFDTCAVATRSIEGGWQQNPVRAPVWPREEEIPWSAGLVRASAPFDEQTPLGAWREAEIPWPAFPVEDTSSGGGLERPSRAFDSPNRTQRRRMQRRIKKLIDRQVVSEDSQGTRTVGTPAGVFVQPAWASSRSFL</sequence>
<keyword evidence="3" id="KW-1185">Reference proteome</keyword>
<protein>
    <submittedName>
        <fullName evidence="2">Uncharacterized protein</fullName>
    </submittedName>
</protein>
<feature type="region of interest" description="Disordered" evidence="1">
    <location>
        <begin position="1"/>
        <end position="28"/>
    </location>
</feature>